<gene>
    <name evidence="1" type="ORF">DV701_06440</name>
</gene>
<dbReference type="AlphaFoldDB" id="A0A345NLA5"/>
<keyword evidence="2" id="KW-1185">Reference proteome</keyword>
<accession>A0A345NLA5</accession>
<dbReference type="Proteomes" id="UP000253790">
    <property type="component" value="Chromosome"/>
</dbReference>
<proteinExistence type="predicted"/>
<dbReference type="EMBL" id="CP031229">
    <property type="protein sequence ID" value="AXH95813.1"/>
    <property type="molecule type" value="Genomic_DNA"/>
</dbReference>
<dbReference type="OrthoDB" id="4870428at2"/>
<sequence length="159" mass="15863">MDRPQPGTGVAPARPAASRAAALAALDDLQDAAADLGMDEATGLVDAVVDDLGHLLVDLAEGSSAPTPRPRVVGAIGGPARPVDHASCRVAAAALGRVSAVLAAGAPVWAPPAGVVAEKLADLLIQVADTPRGGQLSPSARGLVVRRVNALSRRLRSLG</sequence>
<organism evidence="1 2">
    <name type="scientific">Ornithinimicrobium avium</name>
    <dbReference type="NCBI Taxonomy" id="2283195"/>
    <lineage>
        <taxon>Bacteria</taxon>
        <taxon>Bacillati</taxon>
        <taxon>Actinomycetota</taxon>
        <taxon>Actinomycetes</taxon>
        <taxon>Micrococcales</taxon>
        <taxon>Ornithinimicrobiaceae</taxon>
        <taxon>Ornithinimicrobium</taxon>
    </lineage>
</organism>
<evidence type="ECO:0000313" key="1">
    <source>
        <dbReference type="EMBL" id="AXH95813.1"/>
    </source>
</evidence>
<reference evidence="1 2" key="1">
    <citation type="submission" date="2018-07" db="EMBL/GenBank/DDBJ databases">
        <title>Complete genome sequencing of Ornithinimicrobium sp. AMA3305.</title>
        <authorList>
            <person name="Bae J.-W."/>
        </authorList>
    </citation>
    <scope>NUCLEOTIDE SEQUENCE [LARGE SCALE GENOMIC DNA]</scope>
    <source>
        <strain evidence="1 2">AMA3305</strain>
    </source>
</reference>
<name>A0A345NLA5_9MICO</name>
<evidence type="ECO:0000313" key="2">
    <source>
        <dbReference type="Proteomes" id="UP000253790"/>
    </source>
</evidence>
<protein>
    <submittedName>
        <fullName evidence="1">Uncharacterized protein</fullName>
    </submittedName>
</protein>
<dbReference type="KEGG" id="orn:DV701_06440"/>
<dbReference type="RefSeq" id="WP_114927578.1">
    <property type="nucleotide sequence ID" value="NZ_CP031229.1"/>
</dbReference>